<dbReference type="EMBL" id="BK014888">
    <property type="protein sequence ID" value="DAD80779.1"/>
    <property type="molecule type" value="Genomic_DNA"/>
</dbReference>
<organism evidence="1">
    <name type="scientific">Siphoviridae sp. ctWuM9</name>
    <dbReference type="NCBI Taxonomy" id="2826364"/>
    <lineage>
        <taxon>Viruses</taxon>
        <taxon>Duplodnaviria</taxon>
        <taxon>Heunggongvirae</taxon>
        <taxon>Uroviricota</taxon>
        <taxon>Caudoviricetes</taxon>
    </lineage>
</organism>
<evidence type="ECO:0000313" key="1">
    <source>
        <dbReference type="EMBL" id="DAD80779.1"/>
    </source>
</evidence>
<dbReference type="InterPro" id="IPR010064">
    <property type="entry name" value="HK97-gp10_tail"/>
</dbReference>
<proteinExistence type="predicted"/>
<protein>
    <submittedName>
        <fullName evidence="1">Type I neck protein</fullName>
    </submittedName>
</protein>
<sequence>MISFKESGDFKNLEKLLSFSKRANIEAILNKYGQIGVEALSAATPSRSGKTASSWNYKVTRSKGNLQIDWYNTNTNKGENIAILIQYGHGTGTGGYVHGIDYVNPAMKPIFDQLSRDLWMEVNA</sequence>
<accession>A0A8S5MFT9</accession>
<dbReference type="Pfam" id="PF04883">
    <property type="entry name" value="HK97-gp10_like"/>
    <property type="match status" value="1"/>
</dbReference>
<name>A0A8S5MFT9_9CAUD</name>
<reference evidence="1" key="1">
    <citation type="journal article" date="2021" name="Proc. Natl. Acad. Sci. U.S.A.">
        <title>A Catalog of Tens of Thousands of Viruses from Human Metagenomes Reveals Hidden Associations with Chronic Diseases.</title>
        <authorList>
            <person name="Tisza M.J."/>
            <person name="Buck C.B."/>
        </authorList>
    </citation>
    <scope>NUCLEOTIDE SEQUENCE</scope>
    <source>
        <strain evidence="1">CtWuM9</strain>
    </source>
</reference>